<gene>
    <name evidence="1" type="ORF">AOX56_00120</name>
</gene>
<proteinExistence type="predicted"/>
<dbReference type="RefSeq" id="WP_101315159.1">
    <property type="nucleotide sequence ID" value="NZ_CAWNSS010000001.1"/>
</dbReference>
<dbReference type="EMBL" id="LJZX01000001">
    <property type="protein sequence ID" value="PKQ82963.1"/>
    <property type="molecule type" value="Genomic_DNA"/>
</dbReference>
<evidence type="ECO:0000313" key="1">
    <source>
        <dbReference type="EMBL" id="PKQ82963.1"/>
    </source>
</evidence>
<sequence length="140" mass="15212">MKEATIICDALLEKLASVTSLSDEEQICDSDPQIDQHTPLPLAHFRELSEGKPERRGREWKRTRNIQVDLYQPASAGRAGRDQLLSEVLAALVPSTAGIPLPGTSLLTIAVGNINLEPEEVGSDTLLTSIQFSLTYTASL</sequence>
<reference evidence="1 2" key="1">
    <citation type="journal article" date="2017" name="Front. Microbiol.">
        <title>Strong Genomic and Phenotypic Heterogeneity in the Aeromonas sobria Species Complex.</title>
        <authorList>
            <person name="Gauthier J."/>
            <person name="Vincent A.T."/>
            <person name="Charette S.J."/>
            <person name="Derome N."/>
        </authorList>
    </citation>
    <scope>NUCLEOTIDE SEQUENCE [LARGE SCALE GENOMIC DNA]</scope>
    <source>
        <strain evidence="1 2">JF2635</strain>
    </source>
</reference>
<dbReference type="Proteomes" id="UP000233526">
    <property type="component" value="Unassembled WGS sequence"/>
</dbReference>
<comment type="caution">
    <text evidence="1">The sequence shown here is derived from an EMBL/GenBank/DDBJ whole genome shotgun (WGS) entry which is preliminary data.</text>
</comment>
<organism evidence="1 2">
    <name type="scientific">Aeromonas sobria</name>
    <dbReference type="NCBI Taxonomy" id="646"/>
    <lineage>
        <taxon>Bacteria</taxon>
        <taxon>Pseudomonadati</taxon>
        <taxon>Pseudomonadota</taxon>
        <taxon>Gammaproteobacteria</taxon>
        <taxon>Aeromonadales</taxon>
        <taxon>Aeromonadaceae</taxon>
        <taxon>Aeromonas</taxon>
    </lineage>
</organism>
<evidence type="ECO:0000313" key="2">
    <source>
        <dbReference type="Proteomes" id="UP000233526"/>
    </source>
</evidence>
<accession>A0A2N3J8R3</accession>
<dbReference type="AlphaFoldDB" id="A0A2N3J8R3"/>
<name>A0A2N3J8R3_AERSO</name>
<protein>
    <submittedName>
        <fullName evidence="1">Uncharacterized protein</fullName>
    </submittedName>
</protein>